<proteinExistence type="predicted"/>
<dbReference type="EMBL" id="RXHU01000055">
    <property type="protein sequence ID" value="RTE08233.1"/>
    <property type="molecule type" value="Genomic_DNA"/>
</dbReference>
<evidence type="ECO:0000313" key="2">
    <source>
        <dbReference type="Proteomes" id="UP000276128"/>
    </source>
</evidence>
<name>A0A3S0BTV2_9BACL</name>
<organism evidence="1 2">
    <name type="scientific">Paenibacillus whitsoniae</name>
    <dbReference type="NCBI Taxonomy" id="2496558"/>
    <lineage>
        <taxon>Bacteria</taxon>
        <taxon>Bacillati</taxon>
        <taxon>Bacillota</taxon>
        <taxon>Bacilli</taxon>
        <taxon>Bacillales</taxon>
        <taxon>Paenibacillaceae</taxon>
        <taxon>Paenibacillus</taxon>
    </lineage>
</organism>
<dbReference type="RefSeq" id="WP_126142729.1">
    <property type="nucleotide sequence ID" value="NZ_RXHU01000055.1"/>
</dbReference>
<protein>
    <recommendedName>
        <fullName evidence="3">NERD domain-containing protein</fullName>
    </recommendedName>
</protein>
<accession>A0A3S0BTV2</accession>
<dbReference type="Proteomes" id="UP000276128">
    <property type="component" value="Unassembled WGS sequence"/>
</dbReference>
<dbReference type="OrthoDB" id="2081911at2"/>
<evidence type="ECO:0000313" key="1">
    <source>
        <dbReference type="EMBL" id="RTE08233.1"/>
    </source>
</evidence>
<reference evidence="1 2" key="1">
    <citation type="submission" date="2018-12" db="EMBL/GenBank/DDBJ databases">
        <title>Bacillus ochoae sp. nov., Paenibacillus whitsoniae sp. nov., Paenibacillus spiritus sp. nov. Isolated from the Mars Exploration Rover during spacecraft assembly.</title>
        <authorList>
            <person name="Seuylemezian A."/>
            <person name="Vaishampayan P."/>
        </authorList>
    </citation>
    <scope>NUCLEOTIDE SEQUENCE [LARGE SCALE GENOMIC DNA]</scope>
    <source>
        <strain evidence="1 2">MER 54</strain>
    </source>
</reference>
<dbReference type="AlphaFoldDB" id="A0A3S0BTV2"/>
<evidence type="ECO:0008006" key="3">
    <source>
        <dbReference type="Google" id="ProtNLM"/>
    </source>
</evidence>
<keyword evidence="2" id="KW-1185">Reference proteome</keyword>
<comment type="caution">
    <text evidence="1">The sequence shown here is derived from an EMBL/GenBank/DDBJ whole genome shotgun (WGS) entry which is preliminary data.</text>
</comment>
<sequence length="703" mass="82867">MSLDEIRTSLKDSNIEEVSNHLINYFINNNRAVHKLLINNIFPDPFNEYYKKKEVMNLLAQAHKKIKDNDSICLQVSDFHKAIEIVRLIGEYNNQITKNLTEILYVKLPYEYQLQLLTNYIQFIHFRSLFVGSENINNNGVNEYNYETVQNQLSDSSEMLSLSDITESAIEYAEIILKYITANNQNKEREIRKYEPKSLDFLGILDEVGFYKVLYLAHLRKSLEDVWSNYKYLNWITKIELSEEKLIFVFEPSEPKLLLSNRIAVKRYIFEFINTCNIVKYKEQNALIASEHIKSKITNDISNFESIFLYTSETHKRGMGLDILMCRVAESKLIQLYYSKLDSLKFGKNKQISYENFKKCYLFLSYLGRIYHDFLTEKIKNGVFTYFEILVPPVPISFLVEKISEFTEISKTESRECLELFIFKREKEEKIDLFSQPFIRSGENILFTTSLLVQMQYQRIIELNAEIYKGTPKKMGTHYEENLTESLRMMSHIVTNPNPISFIASDGEQVQFDTVAQFDSYILLIETKRVKRPFNPKEIRQSRSQLDDAIKQLNRRKNIVEEDWEVFRGKCSLKLPEEFPGRDKIIKIACLNIFEFTGLIIEDCFVADVRTLRRFWHDPDIEVVEFEVGGEIQKKVVERIWTGVKPNIEDLKRFLSESFYTKTLFSSMSTNYREILNDDLPNIKSFEYVLVDNPYIKYAGMNN</sequence>
<gene>
    <name evidence="1" type="ORF">EJQ19_18520</name>
</gene>